<dbReference type="EMBL" id="VKKG01000005">
    <property type="protein sequence ID" value="TRY17487.1"/>
    <property type="molecule type" value="Genomic_DNA"/>
</dbReference>
<dbReference type="PANTHER" id="PTHR31157">
    <property type="entry name" value="SCP DOMAIN-CONTAINING PROTEIN"/>
    <property type="match status" value="1"/>
</dbReference>
<dbReference type="CDD" id="cd05379">
    <property type="entry name" value="CAP_bacterial"/>
    <property type="match status" value="1"/>
</dbReference>
<sequence length="325" mass="35551">MKAATRTLIPLFVAFLCLLGSGTTPLPAAAAPPPAQQQATYRTQIAELLDLHNTIRAEHGLGPLRYSPTLAVEFSQPYNDQLADADAPLEHQDLSLLAWPGANSAGENLYWGGGSLGTPSAAMEGWMKSEGHRDNILTPEFNHIAIGWSRSPGGRMYSTVNFWGGDLTGLGTTYANGAQLLAGTPAASDVDVYTTPGRHHVNGREWNTTCEPYSQTTRCRTEIVATQVRYANGSYSRVTGWAFNNLTYLPSERSLWRQNPLGHDGSWTADDGRRWRTECDTAATGRNGCRSYTWATVLGAVARSGGGYTYTRENKWVFNNIVRFE</sequence>
<dbReference type="RefSeq" id="WP_143938951.1">
    <property type="nucleotide sequence ID" value="NZ_VKKG01000005.1"/>
</dbReference>
<evidence type="ECO:0000313" key="3">
    <source>
        <dbReference type="EMBL" id="TRY17487.1"/>
    </source>
</evidence>
<feature type="chain" id="PRO_5022099472" evidence="1">
    <location>
        <begin position="31"/>
        <end position="325"/>
    </location>
</feature>
<organism evidence="3 4">
    <name type="scientific">Tessaracoccus rhinocerotis</name>
    <dbReference type="NCBI Taxonomy" id="1689449"/>
    <lineage>
        <taxon>Bacteria</taxon>
        <taxon>Bacillati</taxon>
        <taxon>Actinomycetota</taxon>
        <taxon>Actinomycetes</taxon>
        <taxon>Propionibacteriales</taxon>
        <taxon>Propionibacteriaceae</taxon>
        <taxon>Tessaracoccus</taxon>
    </lineage>
</organism>
<feature type="signal peptide" evidence="1">
    <location>
        <begin position="1"/>
        <end position="30"/>
    </location>
</feature>
<dbReference type="Gene3D" id="3.40.33.10">
    <property type="entry name" value="CAP"/>
    <property type="match status" value="1"/>
</dbReference>
<evidence type="ECO:0000256" key="1">
    <source>
        <dbReference type="SAM" id="SignalP"/>
    </source>
</evidence>
<dbReference type="InterPro" id="IPR014044">
    <property type="entry name" value="CAP_dom"/>
</dbReference>
<keyword evidence="4" id="KW-1185">Reference proteome</keyword>
<feature type="domain" description="SCP" evidence="2">
    <location>
        <begin position="43"/>
        <end position="169"/>
    </location>
</feature>
<name>A0A553JYH5_9ACTN</name>
<keyword evidence="1" id="KW-0732">Signal</keyword>
<dbReference type="SUPFAM" id="SSF55797">
    <property type="entry name" value="PR-1-like"/>
    <property type="match status" value="1"/>
</dbReference>
<evidence type="ECO:0000259" key="2">
    <source>
        <dbReference type="SMART" id="SM00198"/>
    </source>
</evidence>
<dbReference type="Proteomes" id="UP000317638">
    <property type="component" value="Unassembled WGS sequence"/>
</dbReference>
<proteinExistence type="predicted"/>
<gene>
    <name evidence="3" type="ORF">FOJ82_13265</name>
</gene>
<evidence type="ECO:0000313" key="4">
    <source>
        <dbReference type="Proteomes" id="UP000317638"/>
    </source>
</evidence>
<dbReference type="SMART" id="SM00198">
    <property type="entry name" value="SCP"/>
    <property type="match status" value="1"/>
</dbReference>
<dbReference type="OrthoDB" id="68195at2"/>
<dbReference type="Pfam" id="PF00188">
    <property type="entry name" value="CAP"/>
    <property type="match status" value="1"/>
</dbReference>
<accession>A0A553JYH5</accession>
<reference evidence="3 4" key="1">
    <citation type="submission" date="2019-07" db="EMBL/GenBank/DDBJ databases">
        <authorList>
            <person name="Zhou L.-Y."/>
        </authorList>
    </citation>
    <scope>NUCLEOTIDE SEQUENCE [LARGE SCALE GENOMIC DNA]</scope>
    <source>
        <strain evidence="3 4">YIM 101269</strain>
    </source>
</reference>
<dbReference type="InterPro" id="IPR035940">
    <property type="entry name" value="CAP_sf"/>
</dbReference>
<comment type="caution">
    <text evidence="3">The sequence shown here is derived from an EMBL/GenBank/DDBJ whole genome shotgun (WGS) entry which is preliminary data.</text>
</comment>
<dbReference type="PANTHER" id="PTHR31157:SF1">
    <property type="entry name" value="SCP DOMAIN-CONTAINING PROTEIN"/>
    <property type="match status" value="1"/>
</dbReference>
<dbReference type="AlphaFoldDB" id="A0A553JYH5"/>
<protein>
    <submittedName>
        <fullName evidence="3">CAP domain-containing protein</fullName>
    </submittedName>
</protein>